<proteinExistence type="predicted"/>
<protein>
    <submittedName>
        <fullName evidence="6">YbfB/YjiJ family MFS transporter</fullName>
    </submittedName>
</protein>
<accession>A0ABX8AJ64</accession>
<feature type="transmembrane region" description="Helical" evidence="4">
    <location>
        <begin position="207"/>
        <end position="229"/>
    </location>
</feature>
<evidence type="ECO:0000256" key="3">
    <source>
        <dbReference type="ARBA" id="ARBA00023136"/>
    </source>
</evidence>
<feature type="transmembrane region" description="Helical" evidence="4">
    <location>
        <begin position="360"/>
        <end position="385"/>
    </location>
</feature>
<feature type="transmembrane region" description="Helical" evidence="4">
    <location>
        <begin position="128"/>
        <end position="149"/>
    </location>
</feature>
<evidence type="ECO:0000256" key="4">
    <source>
        <dbReference type="SAM" id="Phobius"/>
    </source>
</evidence>
<dbReference type="InterPro" id="IPR036259">
    <property type="entry name" value="MFS_trans_sf"/>
</dbReference>
<gene>
    <name evidence="6" type="ORF">RPMA_13010</name>
</gene>
<keyword evidence="7" id="KW-1185">Reference proteome</keyword>
<feature type="domain" description="Major facilitator superfamily (MFS) profile" evidence="5">
    <location>
        <begin position="1"/>
        <end position="386"/>
    </location>
</feature>
<evidence type="ECO:0000313" key="6">
    <source>
        <dbReference type="EMBL" id="QUS42390.1"/>
    </source>
</evidence>
<feature type="transmembrane region" description="Helical" evidence="4">
    <location>
        <begin position="292"/>
        <end position="313"/>
    </location>
</feature>
<feature type="transmembrane region" description="Helical" evidence="4">
    <location>
        <begin position="235"/>
        <end position="257"/>
    </location>
</feature>
<dbReference type="InterPro" id="IPR010645">
    <property type="entry name" value="MFS_4"/>
</dbReference>
<evidence type="ECO:0000256" key="2">
    <source>
        <dbReference type="ARBA" id="ARBA00022989"/>
    </source>
</evidence>
<dbReference type="Proteomes" id="UP000682843">
    <property type="component" value="Chromosome"/>
</dbReference>
<feature type="transmembrane region" description="Helical" evidence="4">
    <location>
        <begin position="155"/>
        <end position="175"/>
    </location>
</feature>
<feature type="transmembrane region" description="Helical" evidence="4">
    <location>
        <begin position="100"/>
        <end position="121"/>
    </location>
</feature>
<reference evidence="6 7" key="1">
    <citation type="submission" date="2019-02" db="EMBL/GenBank/DDBJ databases">
        <title>Emended description of the genus Rhodopseudomonas and description of Rhodopseudomonas albus sp. nov., a non-phototrophic, heavy-metal-tolerant bacterium isolated from garden soil.</title>
        <authorList>
            <person name="Bao Z."/>
            <person name="Cao W.W."/>
            <person name="Sato Y."/>
            <person name="Nishizawa T."/>
            <person name="Zhao J."/>
            <person name="Guo Y."/>
            <person name="Ohta H."/>
        </authorList>
    </citation>
    <scope>NUCLEOTIDE SEQUENCE [LARGE SCALE GENOMIC DNA]</scope>
    <source>
        <strain evidence="6 7">SK50-23</strain>
    </source>
</reference>
<feature type="transmembrane region" description="Helical" evidence="4">
    <location>
        <begin position="269"/>
        <end position="286"/>
    </location>
</feature>
<evidence type="ECO:0000259" key="5">
    <source>
        <dbReference type="PROSITE" id="PS50850"/>
    </source>
</evidence>
<keyword evidence="3 4" id="KW-0472">Membrane</keyword>
<dbReference type="PANTHER" id="PTHR23537">
    <property type="match status" value="1"/>
</dbReference>
<feature type="transmembrane region" description="Helical" evidence="4">
    <location>
        <begin position="71"/>
        <end position="94"/>
    </location>
</feature>
<sequence>MWRWACAGLSASFVGIGLARFAYTPLVPALIAAKWFAASDVIYFGAINLVAYFIGAAAARPLAARFGAVPVLRASMVSVVVACLACAVPLSFTWYLVWRIVPGIAGGLIMVLAASTILPHVAASRRGLVGGLVFVGVGLGAAASGTLVPLLLREGLAACWIGFAVLSALLTAASWRSWPRETGEGAHADPVQQQLGVKARRLNRSLIAEYGLVAFAMAPHTIFLVDYVARQLGLGINAGAGFWVLFGCGAVIGPLVTGRVADKIGFGRALTFSYALLALAIVALPLGTHMPALPIISSVVVGGFTPGIVPLALGRVHELVPGDPARQRAIWGRAVTCFAGGQAAGAYGLSILLAHGVVSYATLFVLAAAAAVLALALNLMTALTVRE</sequence>
<feature type="transmembrane region" description="Helical" evidence="4">
    <location>
        <begin position="35"/>
        <end position="59"/>
    </location>
</feature>
<dbReference type="PANTHER" id="PTHR23537:SF1">
    <property type="entry name" value="SUGAR TRANSPORTER"/>
    <property type="match status" value="1"/>
</dbReference>
<keyword evidence="1 4" id="KW-0812">Transmembrane</keyword>
<dbReference type="Gene3D" id="1.20.1250.20">
    <property type="entry name" value="MFS general substrate transporter like domains"/>
    <property type="match status" value="2"/>
</dbReference>
<dbReference type="SUPFAM" id="SSF103473">
    <property type="entry name" value="MFS general substrate transporter"/>
    <property type="match status" value="1"/>
</dbReference>
<organism evidence="6 7">
    <name type="scientific">Tardiphaga alba</name>
    <dbReference type="NCBI Taxonomy" id="340268"/>
    <lineage>
        <taxon>Bacteria</taxon>
        <taxon>Pseudomonadati</taxon>
        <taxon>Pseudomonadota</taxon>
        <taxon>Alphaproteobacteria</taxon>
        <taxon>Hyphomicrobiales</taxon>
        <taxon>Nitrobacteraceae</taxon>
        <taxon>Tardiphaga</taxon>
    </lineage>
</organism>
<evidence type="ECO:0000313" key="7">
    <source>
        <dbReference type="Proteomes" id="UP000682843"/>
    </source>
</evidence>
<name>A0ABX8AJ64_9BRAD</name>
<dbReference type="PROSITE" id="PS50850">
    <property type="entry name" value="MFS"/>
    <property type="match status" value="1"/>
</dbReference>
<keyword evidence="2 4" id="KW-1133">Transmembrane helix</keyword>
<feature type="transmembrane region" description="Helical" evidence="4">
    <location>
        <begin position="334"/>
        <end position="354"/>
    </location>
</feature>
<dbReference type="EMBL" id="CP036498">
    <property type="protein sequence ID" value="QUS42390.1"/>
    <property type="molecule type" value="Genomic_DNA"/>
</dbReference>
<dbReference type="InterPro" id="IPR020846">
    <property type="entry name" value="MFS_dom"/>
</dbReference>
<evidence type="ECO:0000256" key="1">
    <source>
        <dbReference type="ARBA" id="ARBA00022692"/>
    </source>
</evidence>
<dbReference type="Pfam" id="PF06779">
    <property type="entry name" value="MFS_4"/>
    <property type="match status" value="1"/>
</dbReference>